<reference evidence="5 6" key="1">
    <citation type="submission" date="2017-10" db="EMBL/GenBank/DDBJ databases">
        <title>Sequencing the genomes of 1000 actinobacteria strains.</title>
        <authorList>
            <person name="Klenk H.-P."/>
        </authorList>
    </citation>
    <scope>NUCLEOTIDE SEQUENCE [LARGE SCALE GENOMIC DNA]</scope>
    <source>
        <strain evidence="5 6">DSM 21798</strain>
    </source>
</reference>
<dbReference type="PANTHER" id="PTHR43537">
    <property type="entry name" value="TRANSCRIPTIONAL REGULATOR, GNTR FAMILY"/>
    <property type="match status" value="1"/>
</dbReference>
<accession>A0A2A9DWH8</accession>
<name>A0A2A9DWH8_9MICO</name>
<dbReference type="EMBL" id="PDJE01000001">
    <property type="protein sequence ID" value="PFG30701.1"/>
    <property type="molecule type" value="Genomic_DNA"/>
</dbReference>
<dbReference type="SUPFAM" id="SSF46785">
    <property type="entry name" value="Winged helix' DNA-binding domain"/>
    <property type="match status" value="1"/>
</dbReference>
<dbReference type="Pfam" id="PF00392">
    <property type="entry name" value="GntR"/>
    <property type="match status" value="1"/>
</dbReference>
<dbReference type="PANTHER" id="PTHR43537:SF5">
    <property type="entry name" value="UXU OPERON TRANSCRIPTIONAL REGULATOR"/>
    <property type="match status" value="1"/>
</dbReference>
<dbReference type="Gene3D" id="1.10.10.10">
    <property type="entry name" value="Winged helix-like DNA-binding domain superfamily/Winged helix DNA-binding domain"/>
    <property type="match status" value="1"/>
</dbReference>
<dbReference type="InterPro" id="IPR008920">
    <property type="entry name" value="TF_FadR/GntR_C"/>
</dbReference>
<feature type="domain" description="HTH gntR-type" evidence="4">
    <location>
        <begin position="5"/>
        <end position="72"/>
    </location>
</feature>
<keyword evidence="2" id="KW-0238">DNA-binding</keyword>
<evidence type="ECO:0000313" key="6">
    <source>
        <dbReference type="Proteomes" id="UP000221369"/>
    </source>
</evidence>
<proteinExistence type="predicted"/>
<evidence type="ECO:0000256" key="1">
    <source>
        <dbReference type="ARBA" id="ARBA00023015"/>
    </source>
</evidence>
<dbReference type="InterPro" id="IPR011711">
    <property type="entry name" value="GntR_C"/>
</dbReference>
<dbReference type="SMART" id="SM00895">
    <property type="entry name" value="FCD"/>
    <property type="match status" value="1"/>
</dbReference>
<dbReference type="InterPro" id="IPR000524">
    <property type="entry name" value="Tscrpt_reg_HTH_GntR"/>
</dbReference>
<evidence type="ECO:0000259" key="4">
    <source>
        <dbReference type="PROSITE" id="PS50949"/>
    </source>
</evidence>
<dbReference type="InterPro" id="IPR036388">
    <property type="entry name" value="WH-like_DNA-bd_sf"/>
</dbReference>
<protein>
    <submittedName>
        <fullName evidence="5">GntR family transcriptional regulator</fullName>
    </submittedName>
</protein>
<organism evidence="5 6">
    <name type="scientific">Paramicrobacterium agarici</name>
    <dbReference type="NCBI Taxonomy" id="630514"/>
    <lineage>
        <taxon>Bacteria</taxon>
        <taxon>Bacillati</taxon>
        <taxon>Actinomycetota</taxon>
        <taxon>Actinomycetes</taxon>
        <taxon>Micrococcales</taxon>
        <taxon>Microbacteriaceae</taxon>
        <taxon>Paramicrobacterium</taxon>
    </lineage>
</organism>
<dbReference type="SMART" id="SM00345">
    <property type="entry name" value="HTH_GNTR"/>
    <property type="match status" value="1"/>
</dbReference>
<keyword evidence="1" id="KW-0805">Transcription regulation</keyword>
<dbReference type="Pfam" id="PF07729">
    <property type="entry name" value="FCD"/>
    <property type="match status" value="1"/>
</dbReference>
<evidence type="ECO:0000256" key="2">
    <source>
        <dbReference type="ARBA" id="ARBA00023125"/>
    </source>
</evidence>
<dbReference type="AlphaFoldDB" id="A0A2A9DWH8"/>
<dbReference type="GO" id="GO:0003700">
    <property type="term" value="F:DNA-binding transcription factor activity"/>
    <property type="evidence" value="ECO:0007669"/>
    <property type="project" value="InterPro"/>
</dbReference>
<sequence length="218" mass="23584">MVRGSTLRTQVRNAIEDLIVYGTLSPGEHVVEGALAERLGVSRQPVRESLQMLAGAGFINLVPGRGAFVHRPTPREVMEVFHVRAVLEADSAALAARSIEPVVLDQLSEIVANGTRLAADRGSTESADGDSRTLLELNTTFHDLITAAGGNRVSRRILDDLERRIAWFLATIIAGRAASSWSEHASILEALCAGDAQEASERTRAHILRSLELIEFAI</sequence>
<gene>
    <name evidence="5" type="ORF">ATJ78_1637</name>
</gene>
<keyword evidence="3" id="KW-0804">Transcription</keyword>
<dbReference type="CDD" id="cd07377">
    <property type="entry name" value="WHTH_GntR"/>
    <property type="match status" value="1"/>
</dbReference>
<evidence type="ECO:0000256" key="3">
    <source>
        <dbReference type="ARBA" id="ARBA00023163"/>
    </source>
</evidence>
<keyword evidence="6" id="KW-1185">Reference proteome</keyword>
<dbReference type="Gene3D" id="1.20.120.530">
    <property type="entry name" value="GntR ligand-binding domain-like"/>
    <property type="match status" value="1"/>
</dbReference>
<dbReference type="InterPro" id="IPR036390">
    <property type="entry name" value="WH_DNA-bd_sf"/>
</dbReference>
<dbReference type="Proteomes" id="UP000221369">
    <property type="component" value="Unassembled WGS sequence"/>
</dbReference>
<dbReference type="PROSITE" id="PS50949">
    <property type="entry name" value="HTH_GNTR"/>
    <property type="match status" value="1"/>
</dbReference>
<dbReference type="GO" id="GO:0003677">
    <property type="term" value="F:DNA binding"/>
    <property type="evidence" value="ECO:0007669"/>
    <property type="project" value="UniProtKB-KW"/>
</dbReference>
<evidence type="ECO:0000313" key="5">
    <source>
        <dbReference type="EMBL" id="PFG30701.1"/>
    </source>
</evidence>
<comment type="caution">
    <text evidence="5">The sequence shown here is derived from an EMBL/GenBank/DDBJ whole genome shotgun (WGS) entry which is preliminary data.</text>
</comment>
<dbReference type="SUPFAM" id="SSF48008">
    <property type="entry name" value="GntR ligand-binding domain-like"/>
    <property type="match status" value="1"/>
</dbReference>